<evidence type="ECO:0000313" key="3">
    <source>
        <dbReference type="Proteomes" id="UP000053237"/>
    </source>
</evidence>
<keyword evidence="1" id="KW-1133">Transmembrane helix</keyword>
<reference evidence="2 3" key="1">
    <citation type="submission" date="2012-05" db="EMBL/GenBank/DDBJ databases">
        <title>Recombination and specialization in a pathogen metapopulation.</title>
        <authorList>
            <person name="Gardiner A."/>
            <person name="Kemen E."/>
            <person name="Schultz-Larsen T."/>
            <person name="MacLean D."/>
            <person name="Van Oosterhout C."/>
            <person name="Jones J.D.G."/>
        </authorList>
    </citation>
    <scope>NUCLEOTIDE SEQUENCE [LARGE SCALE GENOMIC DNA]</scope>
    <source>
        <strain evidence="2 3">Ac Nc2</strain>
    </source>
</reference>
<evidence type="ECO:0000313" key="2">
    <source>
        <dbReference type="EMBL" id="CCI47760.1"/>
    </source>
</evidence>
<dbReference type="AlphaFoldDB" id="A0A024GN31"/>
<sequence>MATLKCFLINSYAMALQILLAWFPLDVYWLPVNLQFYQKSKLRSWVWISPFAMKLDGTSIHSPVWFRFEICIPPKSHCQFDRIDVTDGHSILFINIYSCQNLFR</sequence>
<organism evidence="2 3">
    <name type="scientific">Albugo candida</name>
    <dbReference type="NCBI Taxonomy" id="65357"/>
    <lineage>
        <taxon>Eukaryota</taxon>
        <taxon>Sar</taxon>
        <taxon>Stramenopiles</taxon>
        <taxon>Oomycota</taxon>
        <taxon>Peronosporomycetes</taxon>
        <taxon>Albuginales</taxon>
        <taxon>Albuginaceae</taxon>
        <taxon>Albugo</taxon>
    </lineage>
</organism>
<gene>
    <name evidence="2" type="ORF">BN9_087760</name>
</gene>
<keyword evidence="3" id="KW-1185">Reference proteome</keyword>
<accession>A0A024GN31</accession>
<dbReference type="InParanoid" id="A0A024GN31"/>
<dbReference type="EMBL" id="CAIX01000185">
    <property type="protein sequence ID" value="CCI47760.1"/>
    <property type="molecule type" value="Genomic_DNA"/>
</dbReference>
<dbReference type="Proteomes" id="UP000053237">
    <property type="component" value="Unassembled WGS sequence"/>
</dbReference>
<comment type="caution">
    <text evidence="2">The sequence shown here is derived from an EMBL/GenBank/DDBJ whole genome shotgun (WGS) entry which is preliminary data.</text>
</comment>
<name>A0A024GN31_9STRA</name>
<keyword evidence="1" id="KW-0812">Transmembrane</keyword>
<feature type="transmembrane region" description="Helical" evidence="1">
    <location>
        <begin position="12"/>
        <end position="34"/>
    </location>
</feature>
<proteinExistence type="predicted"/>
<evidence type="ECO:0000256" key="1">
    <source>
        <dbReference type="SAM" id="Phobius"/>
    </source>
</evidence>
<protein>
    <submittedName>
        <fullName evidence="2">Uncharacterized protein</fullName>
    </submittedName>
</protein>
<keyword evidence="1" id="KW-0472">Membrane</keyword>